<reference evidence="1 2" key="1">
    <citation type="journal article" date="2019" name="Sci. Rep.">
        <title>Orb-weaving spider Araneus ventricosus genome elucidates the spidroin gene catalogue.</title>
        <authorList>
            <person name="Kono N."/>
            <person name="Nakamura H."/>
            <person name="Ohtoshi R."/>
            <person name="Moran D.A.P."/>
            <person name="Shinohara A."/>
            <person name="Yoshida Y."/>
            <person name="Fujiwara M."/>
            <person name="Mori M."/>
            <person name="Tomita M."/>
            <person name="Arakawa K."/>
        </authorList>
    </citation>
    <scope>NUCLEOTIDE SEQUENCE [LARGE SCALE GENOMIC DNA]</scope>
</reference>
<evidence type="ECO:0000313" key="2">
    <source>
        <dbReference type="Proteomes" id="UP000499080"/>
    </source>
</evidence>
<comment type="caution">
    <text evidence="1">The sequence shown here is derived from an EMBL/GenBank/DDBJ whole genome shotgun (WGS) entry which is preliminary data.</text>
</comment>
<sequence length="98" mass="11453">MELLQLVGGFRSDLVAIEYCLSTRVFISYVARQSAASKGFLKKSALYQWKFVKWCDDELLNSRIKEHSSSNKLDNGPILFWQMIFELDFCKIWNMDCS</sequence>
<gene>
    <name evidence="1" type="ORF">AVEN_203820_1</name>
</gene>
<organism evidence="1 2">
    <name type="scientific">Araneus ventricosus</name>
    <name type="common">Orbweaver spider</name>
    <name type="synonym">Epeira ventricosa</name>
    <dbReference type="NCBI Taxonomy" id="182803"/>
    <lineage>
        <taxon>Eukaryota</taxon>
        <taxon>Metazoa</taxon>
        <taxon>Ecdysozoa</taxon>
        <taxon>Arthropoda</taxon>
        <taxon>Chelicerata</taxon>
        <taxon>Arachnida</taxon>
        <taxon>Araneae</taxon>
        <taxon>Araneomorphae</taxon>
        <taxon>Entelegynae</taxon>
        <taxon>Araneoidea</taxon>
        <taxon>Araneidae</taxon>
        <taxon>Araneus</taxon>
    </lineage>
</organism>
<evidence type="ECO:0000313" key="1">
    <source>
        <dbReference type="EMBL" id="GBM70694.1"/>
    </source>
</evidence>
<protein>
    <submittedName>
        <fullName evidence="1">Uncharacterized protein</fullName>
    </submittedName>
</protein>
<keyword evidence="2" id="KW-1185">Reference proteome</keyword>
<accession>A0A4Y2HYR8</accession>
<dbReference type="Proteomes" id="UP000499080">
    <property type="component" value="Unassembled WGS sequence"/>
</dbReference>
<dbReference type="EMBL" id="BGPR01002267">
    <property type="protein sequence ID" value="GBM70694.1"/>
    <property type="molecule type" value="Genomic_DNA"/>
</dbReference>
<proteinExistence type="predicted"/>
<name>A0A4Y2HYR8_ARAVE</name>
<dbReference type="AlphaFoldDB" id="A0A4Y2HYR8"/>